<dbReference type="EMBL" id="PPSL01000001">
    <property type="protein sequence ID" value="PQJ12563.1"/>
    <property type="molecule type" value="Genomic_DNA"/>
</dbReference>
<evidence type="ECO:0000256" key="2">
    <source>
        <dbReference type="ARBA" id="ARBA00023004"/>
    </source>
</evidence>
<evidence type="ECO:0000259" key="4">
    <source>
        <dbReference type="PROSITE" id="PS51379"/>
    </source>
</evidence>
<dbReference type="GO" id="GO:0046872">
    <property type="term" value="F:metal ion binding"/>
    <property type="evidence" value="ECO:0007669"/>
    <property type="project" value="UniProtKB-KW"/>
</dbReference>
<dbReference type="OrthoDB" id="9803397at2"/>
<name>A0A2S7T030_9BACT</name>
<dbReference type="Pfam" id="PF12838">
    <property type="entry name" value="Fer4_7"/>
    <property type="match status" value="1"/>
</dbReference>
<accession>A0A2S7T030</accession>
<organism evidence="5 6">
    <name type="scientific">Flavipsychrobacter stenotrophus</name>
    <dbReference type="NCBI Taxonomy" id="2077091"/>
    <lineage>
        <taxon>Bacteria</taxon>
        <taxon>Pseudomonadati</taxon>
        <taxon>Bacteroidota</taxon>
        <taxon>Chitinophagia</taxon>
        <taxon>Chitinophagales</taxon>
        <taxon>Chitinophagaceae</taxon>
        <taxon>Flavipsychrobacter</taxon>
    </lineage>
</organism>
<proteinExistence type="predicted"/>
<evidence type="ECO:0000256" key="1">
    <source>
        <dbReference type="ARBA" id="ARBA00022723"/>
    </source>
</evidence>
<feature type="domain" description="4Fe-4S ferredoxin-type" evidence="4">
    <location>
        <begin position="1"/>
        <end position="29"/>
    </location>
</feature>
<sequence>MAIKITDECINCGACEPECPNNAIYEGGVEWAIADGTEVKGTYTLMDGTVTDAHAAHAPVAVDTYYITPNKCTECQGFHDEPQCAAVCPVDCCVPDEMYRETVDELLAKKDKMHLN</sequence>
<dbReference type="PROSITE" id="PS51379">
    <property type="entry name" value="4FE4S_FER_2"/>
    <property type="match status" value="1"/>
</dbReference>
<dbReference type="SUPFAM" id="SSF54862">
    <property type="entry name" value="4Fe-4S ferredoxins"/>
    <property type="match status" value="1"/>
</dbReference>
<evidence type="ECO:0000313" key="6">
    <source>
        <dbReference type="Proteomes" id="UP000239872"/>
    </source>
</evidence>
<keyword evidence="2" id="KW-0408">Iron</keyword>
<dbReference type="GO" id="GO:0051536">
    <property type="term" value="F:iron-sulfur cluster binding"/>
    <property type="evidence" value="ECO:0007669"/>
    <property type="project" value="UniProtKB-KW"/>
</dbReference>
<protein>
    <submittedName>
        <fullName evidence="5">Ferredoxin</fullName>
    </submittedName>
</protein>
<dbReference type="InterPro" id="IPR017896">
    <property type="entry name" value="4Fe4S_Fe-S-bd"/>
</dbReference>
<keyword evidence="6" id="KW-1185">Reference proteome</keyword>
<gene>
    <name evidence="5" type="ORF">CJD36_002115</name>
</gene>
<evidence type="ECO:0000256" key="3">
    <source>
        <dbReference type="ARBA" id="ARBA00023014"/>
    </source>
</evidence>
<comment type="caution">
    <text evidence="5">The sequence shown here is derived from an EMBL/GenBank/DDBJ whole genome shotgun (WGS) entry which is preliminary data.</text>
</comment>
<dbReference type="RefSeq" id="WP_105037446.1">
    <property type="nucleotide sequence ID" value="NZ_PPSL01000001.1"/>
</dbReference>
<dbReference type="Proteomes" id="UP000239872">
    <property type="component" value="Unassembled WGS sequence"/>
</dbReference>
<dbReference type="Gene3D" id="3.30.70.20">
    <property type="match status" value="1"/>
</dbReference>
<evidence type="ECO:0000313" key="5">
    <source>
        <dbReference type="EMBL" id="PQJ12563.1"/>
    </source>
</evidence>
<reference evidence="5 6" key="1">
    <citation type="submission" date="2018-01" db="EMBL/GenBank/DDBJ databases">
        <title>A novel member of the phylum Bacteroidetes isolated from glacier ice.</title>
        <authorList>
            <person name="Liu Q."/>
            <person name="Xin Y.-H."/>
        </authorList>
    </citation>
    <scope>NUCLEOTIDE SEQUENCE [LARGE SCALE GENOMIC DNA]</scope>
    <source>
        <strain evidence="5 6">RB1R16</strain>
    </source>
</reference>
<dbReference type="PROSITE" id="PS00198">
    <property type="entry name" value="4FE4S_FER_1"/>
    <property type="match status" value="1"/>
</dbReference>
<dbReference type="InterPro" id="IPR017900">
    <property type="entry name" value="4Fe4S_Fe_S_CS"/>
</dbReference>
<dbReference type="AlphaFoldDB" id="A0A2S7T030"/>
<keyword evidence="1" id="KW-0479">Metal-binding</keyword>
<keyword evidence="3" id="KW-0411">Iron-sulfur</keyword>